<evidence type="ECO:0000256" key="2">
    <source>
        <dbReference type="HAMAP-Rule" id="MF_01906"/>
    </source>
</evidence>
<feature type="signal peptide" evidence="2">
    <location>
        <begin position="1"/>
        <end position="24"/>
    </location>
</feature>
<organism evidence="3">
    <name type="scientific">Polaromonas hydrogenivorans</name>
    <dbReference type="NCBI Taxonomy" id="335476"/>
    <lineage>
        <taxon>Bacteria</taxon>
        <taxon>Pseudomonadati</taxon>
        <taxon>Pseudomonadota</taxon>
        <taxon>Betaproteobacteria</taxon>
        <taxon>Burkholderiales</taxon>
        <taxon>Comamonadaceae</taxon>
        <taxon>Polaromonas</taxon>
    </lineage>
</organism>
<protein>
    <recommendedName>
        <fullName evidence="2">D-(-)-3-hydroxybutyrate oligomer hydrolase</fullName>
        <shortName evidence="2">3HB-oligomer hydrolase</shortName>
        <shortName evidence="2">3HBOH</shortName>
        <ecNumber evidence="2">3.1.1.22</ecNumber>
    </recommendedName>
</protein>
<dbReference type="EMBL" id="CP157675">
    <property type="protein sequence ID" value="XBP70108.1"/>
    <property type="molecule type" value="Genomic_DNA"/>
</dbReference>
<dbReference type="InterPro" id="IPR016582">
    <property type="entry name" value="OHBut_olig_hydro_put"/>
</dbReference>
<comment type="similarity">
    <text evidence="2">Belongs to the D-(-)-3-hydroxybutyrate oligomer hydrolase family.</text>
</comment>
<name>A0AAU7LT08_9BURK</name>
<proteinExistence type="inferred from homology"/>
<evidence type="ECO:0000313" key="3">
    <source>
        <dbReference type="EMBL" id="XBP70108.1"/>
    </source>
</evidence>
<keyword evidence="2" id="KW-0732">Signal</keyword>
<comment type="pathway">
    <text evidence="2">Lipid metabolism; butanoate metabolism.</text>
</comment>
<comment type="function">
    <text evidence="2">Participates in the degradation of poly-3-hydroxybutyrate (PHB). It works downstream of poly(3-hydroxybutyrate) depolymerase, hydrolyzing D(-)-3-hydroxybutyrate oligomers of various length (3HB-oligomers) into 3HB-monomers.</text>
</comment>
<dbReference type="AlphaFoldDB" id="A0AAU7LT08"/>
<evidence type="ECO:0000256" key="1">
    <source>
        <dbReference type="ARBA" id="ARBA00022801"/>
    </source>
</evidence>
<keyword evidence="1 2" id="KW-0378">Hydrolase</keyword>
<dbReference type="RefSeq" id="WP_349279214.1">
    <property type="nucleotide sequence ID" value="NZ_CBCSCU010000007.1"/>
</dbReference>
<dbReference type="GO" id="GO:0005615">
    <property type="term" value="C:extracellular space"/>
    <property type="evidence" value="ECO:0007669"/>
    <property type="project" value="InterPro"/>
</dbReference>
<dbReference type="Pfam" id="PF10605">
    <property type="entry name" value="3HBOH"/>
    <property type="match status" value="1"/>
</dbReference>
<feature type="active site" description="Charge relay system" evidence="2">
    <location>
        <position position="311"/>
    </location>
</feature>
<keyword evidence="2" id="KW-0964">Secreted</keyword>
<dbReference type="HAMAP" id="MF_01906">
    <property type="entry name" value="3HBOH"/>
    <property type="match status" value="1"/>
</dbReference>
<comment type="catalytic activity">
    <reaction evidence="2">
        <text>(3R)-hydroxybutanoate dimer + H2O = 2 (R)-3-hydroxybutanoate + H(+)</text>
        <dbReference type="Rhea" id="RHEA:10172"/>
        <dbReference type="ChEBI" id="CHEBI:10979"/>
        <dbReference type="ChEBI" id="CHEBI:10983"/>
        <dbReference type="ChEBI" id="CHEBI:15377"/>
        <dbReference type="ChEBI" id="CHEBI:15378"/>
        <dbReference type="EC" id="3.1.1.22"/>
    </reaction>
</comment>
<gene>
    <name evidence="3" type="ORF">ABLV49_19920</name>
</gene>
<dbReference type="PIRSF" id="PIRSF011409">
    <property type="entry name" value="HObutyrate_olig_hydrol"/>
    <property type="match status" value="1"/>
</dbReference>
<dbReference type="GO" id="GO:0047989">
    <property type="term" value="F:hydroxybutyrate-dimer hydrolase activity"/>
    <property type="evidence" value="ECO:0007669"/>
    <property type="project" value="UniProtKB-UniRule"/>
</dbReference>
<dbReference type="EC" id="3.1.1.22" evidence="2"/>
<accession>A0AAU7LT08</accession>
<sequence precursor="true">MTIIIAGKNTLTLTSLAAAVLALGACGGNSDPFESKNTKPAYLGAVAIASYDGASDDLLTAGLGKTGLGGTAPAVADPLKPTPAELRRLAIFNNYRAILDITAGGGYGTLYGPNVDAKGVVTTSEGKIAGTEYIAYSDDGTGRQNITMMVQVPASFNPANACIVTGTSSGSRGVYGAIGSAGEWGLKNGCAVAYTDKGTGTGIHDLQNNTVNGQNGVRLDAAAAGKNSIFTAGLTASELAAFNAATPNRFAVKHAHSQQNPEKDWGKWTLQSVEFAYFVLNEKYGDLARDGATHLKKLTPSNTIVIASSVSNGAGAALAAAEQDTQGLISGVAVAEPEVQLAPDARLSVRRGASVLVGTGKPLYDYFTLANLLQPCAALVSPATNAFNTVNAAIAASRCTALKASGLVTGTTTAEQAASALAALVAAGWQPESNVLQASHYSFATLSVGLTYANTYGRFSVKDNLCGFSFAATGAAASATPNAPVPASASALATSFGASNGVPPTIGINIVNNLSAGGPLLDAASLSAGGVQDYNIAGALCMRELATGSSANAVRVRQGMSEVVRSANLRGKPALIVQGRADTLLPVAFTGRPYFGMNQIVEGTSSKLSYIEVTNAQHFDAFLAFPGYPERMVPLHRYFIQAMDMMYANLKTGAALPASQVVRTVPRGLTGLVANPIAASNVPPIKTTPAAADQITFANNVVTIAD</sequence>
<comment type="subcellular location">
    <subcellularLocation>
        <location evidence="2">Secreted</location>
    </subcellularLocation>
</comment>
<feature type="chain" id="PRO_5043065885" description="D-(-)-3-hydroxybutyrate oligomer hydrolase" evidence="2">
    <location>
        <begin position="25"/>
        <end position="706"/>
    </location>
</feature>
<reference evidence="3" key="1">
    <citation type="submission" date="2024-05" db="EMBL/GenBank/DDBJ databases">
        <authorList>
            <person name="Bunk B."/>
            <person name="Swiderski J."/>
            <person name="Sproer C."/>
            <person name="Thiel V."/>
        </authorList>
    </citation>
    <scope>NUCLEOTIDE SEQUENCE</scope>
    <source>
        <strain evidence="3">DSM 17735</strain>
    </source>
</reference>
<dbReference type="GO" id="GO:0019605">
    <property type="term" value="P:butyrate metabolic process"/>
    <property type="evidence" value="ECO:0007669"/>
    <property type="project" value="UniProtKB-UniRule"/>
</dbReference>